<evidence type="ECO:0000313" key="1">
    <source>
        <dbReference type="EMBL" id="GAE14359.1"/>
    </source>
</evidence>
<organism evidence="1 2">
    <name type="scientific">Bacteroides pyogenes JCM 6292</name>
    <dbReference type="NCBI Taxonomy" id="1235809"/>
    <lineage>
        <taxon>Bacteria</taxon>
        <taxon>Pseudomonadati</taxon>
        <taxon>Bacteroidota</taxon>
        <taxon>Bacteroidia</taxon>
        <taxon>Bacteroidales</taxon>
        <taxon>Bacteroidaceae</taxon>
        <taxon>Bacteroides</taxon>
    </lineage>
</organism>
<dbReference type="GO" id="GO:0003676">
    <property type="term" value="F:nucleic acid binding"/>
    <property type="evidence" value="ECO:0007669"/>
    <property type="project" value="InterPro"/>
</dbReference>
<dbReference type="Proteomes" id="UP000018861">
    <property type="component" value="Unassembled WGS sequence"/>
</dbReference>
<dbReference type="InterPro" id="IPR011856">
    <property type="entry name" value="tRNA_endonuc-like_dom_sf"/>
</dbReference>
<protein>
    <submittedName>
        <fullName evidence="1">Uncharacterized protein</fullName>
    </submittedName>
</protein>
<dbReference type="Gene3D" id="3.40.1350.10">
    <property type="match status" value="1"/>
</dbReference>
<name>W4P5D7_9BACE</name>
<gene>
    <name evidence="1" type="ORF">JCM6292_483</name>
</gene>
<proteinExistence type="predicted"/>
<accession>W4P5D7</accession>
<comment type="caution">
    <text evidence="1">The sequence shown here is derived from an EMBL/GenBank/DDBJ whole genome shotgun (WGS) entry which is preliminary data.</text>
</comment>
<dbReference type="AlphaFoldDB" id="W4P5D7"/>
<reference evidence="1 2" key="1">
    <citation type="journal article" date="2014" name="Genome Announc.">
        <title>Draft Genome Sequences of Three Strains of Bacteroides pyogenes Isolated from a Cat and Swine.</title>
        <authorList>
            <person name="Sakamoto M."/>
            <person name="Oshima K."/>
            <person name="Suda W."/>
            <person name="Kitamura K."/>
            <person name="Iida T."/>
            <person name="Hattori M."/>
            <person name="Ohkuma M."/>
        </authorList>
    </citation>
    <scope>NUCLEOTIDE SEQUENCE [LARGE SCALE GENOMIC DNA]</scope>
    <source>
        <strain evidence="1 2">JCM 6292</strain>
    </source>
</reference>
<sequence length="283" mass="31763">MNIIDNVISTEATRQNVRLMLPVLIHWAKSGHNAHTYGDLIHAIGKSKFSGIGHALYAVQVVLNNLSKKAGNKDIPTLNSLCKNSKTMLPSEGFEFVSPKYNQLDEAGKRVFVEGLDSKACNYPHWDWVLDQLELKEATPFTVEQLEAIKNTCKNFGSGEGEEHKAVKEFIRKHPESLGYSDVVLAETEHILPSGDRLDVYFELSDGTHVAIEIKPSISPDQDITRGIFQCVKYHAVMEALRTIECKDYEIEVLLVSVSTLSSHNRTLADELDVDYIDEFKCK</sequence>
<dbReference type="EMBL" id="BAIQ01000003">
    <property type="protein sequence ID" value="GAE14359.1"/>
    <property type="molecule type" value="Genomic_DNA"/>
</dbReference>
<evidence type="ECO:0000313" key="2">
    <source>
        <dbReference type="Proteomes" id="UP000018861"/>
    </source>
</evidence>